<name>A0AAN4Z9V0_9BILA</name>
<evidence type="ECO:0000313" key="3">
    <source>
        <dbReference type="Proteomes" id="UP001328107"/>
    </source>
</evidence>
<dbReference type="Gene3D" id="3.30.1370.110">
    <property type="match status" value="1"/>
</dbReference>
<feature type="non-terminal residue" evidence="2">
    <location>
        <position position="1"/>
    </location>
</feature>
<evidence type="ECO:0000259" key="1">
    <source>
        <dbReference type="PROSITE" id="PS50828"/>
    </source>
</evidence>
<proteinExistence type="predicted"/>
<gene>
    <name evidence="2" type="ORF">PMAYCL1PPCAC_04167</name>
</gene>
<dbReference type="AlphaFoldDB" id="A0AAN4Z9V0"/>
<dbReference type="PROSITE" id="PS50828">
    <property type="entry name" value="SMR"/>
    <property type="match status" value="1"/>
</dbReference>
<feature type="domain" description="Smr" evidence="1">
    <location>
        <begin position="11"/>
        <end position="64"/>
    </location>
</feature>
<dbReference type="Proteomes" id="UP001328107">
    <property type="component" value="Unassembled WGS sequence"/>
</dbReference>
<protein>
    <recommendedName>
        <fullName evidence="1">Smr domain-containing protein</fullName>
    </recommendedName>
</protein>
<comment type="caution">
    <text evidence="2">The sequence shown here is derived from an EMBL/GenBank/DDBJ whole genome shotgun (WGS) entry which is preliminary data.</text>
</comment>
<dbReference type="SUPFAM" id="SSF160443">
    <property type="entry name" value="SMR domain-like"/>
    <property type="match status" value="1"/>
</dbReference>
<organism evidence="2 3">
    <name type="scientific">Pristionchus mayeri</name>
    <dbReference type="NCBI Taxonomy" id="1317129"/>
    <lineage>
        <taxon>Eukaryota</taxon>
        <taxon>Metazoa</taxon>
        <taxon>Ecdysozoa</taxon>
        <taxon>Nematoda</taxon>
        <taxon>Chromadorea</taxon>
        <taxon>Rhabditida</taxon>
        <taxon>Rhabditina</taxon>
        <taxon>Diplogasteromorpha</taxon>
        <taxon>Diplogasteroidea</taxon>
        <taxon>Neodiplogasteridae</taxon>
        <taxon>Pristionchus</taxon>
    </lineage>
</organism>
<dbReference type="InterPro" id="IPR002625">
    <property type="entry name" value="Smr_dom"/>
</dbReference>
<accession>A0AAN4Z9V0</accession>
<dbReference type="InterPro" id="IPR036063">
    <property type="entry name" value="Smr_dom_sf"/>
</dbReference>
<keyword evidence="3" id="KW-1185">Reference proteome</keyword>
<evidence type="ECO:0000313" key="2">
    <source>
        <dbReference type="EMBL" id="GMR33972.1"/>
    </source>
</evidence>
<reference evidence="3" key="1">
    <citation type="submission" date="2022-10" db="EMBL/GenBank/DDBJ databases">
        <title>Genome assembly of Pristionchus species.</title>
        <authorList>
            <person name="Yoshida K."/>
            <person name="Sommer R.J."/>
        </authorList>
    </citation>
    <scope>NUCLEOTIDE SEQUENCE [LARGE SCALE GENOMIC DNA]</scope>
    <source>
        <strain evidence="3">RS5460</strain>
    </source>
</reference>
<sequence>RFNKYLDSDVMDLHYLPKSVAETVLEKRMKEIRNGLRPNVLYVCTGVGNGSRNGVPIIKNYVIEKAELEGIDCT</sequence>
<dbReference type="EMBL" id="BTRK01000001">
    <property type="protein sequence ID" value="GMR33972.1"/>
    <property type="molecule type" value="Genomic_DNA"/>
</dbReference>